<feature type="signal peptide" evidence="2">
    <location>
        <begin position="1"/>
        <end position="30"/>
    </location>
</feature>
<protein>
    <submittedName>
        <fullName evidence="4">SH3 domain-containing protein</fullName>
    </submittedName>
</protein>
<dbReference type="Gene3D" id="2.30.30.40">
    <property type="entry name" value="SH3 Domains"/>
    <property type="match status" value="1"/>
</dbReference>
<dbReference type="KEGG" id="sact:DMT42_26475"/>
<feature type="compositionally biased region" description="Basic and acidic residues" evidence="1">
    <location>
        <begin position="76"/>
        <end position="90"/>
    </location>
</feature>
<accession>A0A2U9P6T5</accession>
<feature type="domain" description="SH3b" evidence="3">
    <location>
        <begin position="104"/>
        <end position="155"/>
    </location>
</feature>
<evidence type="ECO:0000256" key="1">
    <source>
        <dbReference type="SAM" id="MobiDB-lite"/>
    </source>
</evidence>
<dbReference type="Proteomes" id="UP000247634">
    <property type="component" value="Chromosome"/>
</dbReference>
<feature type="compositionally biased region" description="Low complexity" evidence="1">
    <location>
        <begin position="39"/>
        <end position="63"/>
    </location>
</feature>
<keyword evidence="5" id="KW-1185">Reference proteome</keyword>
<organism evidence="4 5">
    <name type="scientific">Streptomyces actuosus</name>
    <dbReference type="NCBI Taxonomy" id="1885"/>
    <lineage>
        <taxon>Bacteria</taxon>
        <taxon>Bacillati</taxon>
        <taxon>Actinomycetota</taxon>
        <taxon>Actinomycetes</taxon>
        <taxon>Kitasatosporales</taxon>
        <taxon>Streptomycetaceae</taxon>
        <taxon>Streptomyces</taxon>
    </lineage>
</organism>
<dbReference type="RefSeq" id="WP_110630574.1">
    <property type="nucleotide sequence ID" value="NZ_CP029788.1"/>
</dbReference>
<name>A0A2U9P6T5_STRAS</name>
<evidence type="ECO:0000259" key="3">
    <source>
        <dbReference type="Pfam" id="PF08239"/>
    </source>
</evidence>
<feature type="region of interest" description="Disordered" evidence="1">
    <location>
        <begin position="34"/>
        <end position="96"/>
    </location>
</feature>
<evidence type="ECO:0000313" key="5">
    <source>
        <dbReference type="Proteomes" id="UP000247634"/>
    </source>
</evidence>
<dbReference type="EMBL" id="CP029788">
    <property type="protein sequence ID" value="AWT45480.1"/>
    <property type="molecule type" value="Genomic_DNA"/>
</dbReference>
<dbReference type="OrthoDB" id="3482365at2"/>
<dbReference type="Pfam" id="PF08239">
    <property type="entry name" value="SH3_3"/>
    <property type="match status" value="1"/>
</dbReference>
<sequence length="168" mass="17694">MSLRSVFTRLAIAGAGGALVGAVLVTPAVADDEWGSDPQASQDSQASHASQASQAGQDSQAGQFQGGGGGGEGGEWQEHGQNSEHGEHGNSRTSRGVVTASTLLLRSAPNRGSQVIRTAHRGEVVNIFCQTQGQNVNGDRRWYLLTDGTWAWGSAFYIRTLGAEPRWC</sequence>
<reference evidence="4 5" key="1">
    <citation type="submission" date="2018-06" db="EMBL/GenBank/DDBJ databases">
        <title>The complete genome sequence of a nosiheptide producer Streptomyces actuosus ATCC 25421: deducing the ability of producing a new class III lantibiotics.</title>
        <authorList>
            <person name="Liu W."/>
            <person name="Sun F."/>
            <person name="Hu Y."/>
        </authorList>
    </citation>
    <scope>NUCLEOTIDE SEQUENCE [LARGE SCALE GENOMIC DNA]</scope>
    <source>
        <strain evidence="4 5">ATCC 25421</strain>
    </source>
</reference>
<evidence type="ECO:0000256" key="2">
    <source>
        <dbReference type="SAM" id="SignalP"/>
    </source>
</evidence>
<keyword evidence="2" id="KW-0732">Signal</keyword>
<evidence type="ECO:0000313" key="4">
    <source>
        <dbReference type="EMBL" id="AWT45480.1"/>
    </source>
</evidence>
<proteinExistence type="predicted"/>
<gene>
    <name evidence="4" type="ORF">DMT42_26475</name>
</gene>
<dbReference type="InterPro" id="IPR003646">
    <property type="entry name" value="SH3-like_bac-type"/>
</dbReference>
<dbReference type="AlphaFoldDB" id="A0A2U9P6T5"/>
<feature type="chain" id="PRO_5015907156" evidence="2">
    <location>
        <begin position="31"/>
        <end position="168"/>
    </location>
</feature>
<feature type="compositionally biased region" description="Gly residues" evidence="1">
    <location>
        <begin position="64"/>
        <end position="74"/>
    </location>
</feature>